<name>A0A7V8SX51_9BACT</name>
<dbReference type="AlphaFoldDB" id="A0A7V8SX51"/>
<accession>A0A7V8SX51</accession>
<keyword evidence="2 4" id="KW-0479">Metal-binding</keyword>
<keyword evidence="1 4" id="KW-0349">Heme</keyword>
<organism evidence="7 8">
    <name type="scientific">Candidatus Acidiferrum panamense</name>
    <dbReference type="NCBI Taxonomy" id="2741543"/>
    <lineage>
        <taxon>Bacteria</taxon>
        <taxon>Pseudomonadati</taxon>
        <taxon>Acidobacteriota</taxon>
        <taxon>Terriglobia</taxon>
        <taxon>Candidatus Acidiferrales</taxon>
        <taxon>Candidatus Acidiferrum</taxon>
    </lineage>
</organism>
<evidence type="ECO:0000256" key="2">
    <source>
        <dbReference type="ARBA" id="ARBA00022723"/>
    </source>
</evidence>
<dbReference type="Gene3D" id="1.10.760.10">
    <property type="entry name" value="Cytochrome c-like domain"/>
    <property type="match status" value="2"/>
</dbReference>
<dbReference type="EMBL" id="JACDQQ010001272">
    <property type="protein sequence ID" value="MBA0085935.1"/>
    <property type="molecule type" value="Genomic_DNA"/>
</dbReference>
<evidence type="ECO:0000259" key="6">
    <source>
        <dbReference type="PROSITE" id="PS51007"/>
    </source>
</evidence>
<reference evidence="7" key="1">
    <citation type="submission" date="2020-06" db="EMBL/GenBank/DDBJ databases">
        <title>Legume-microbial interactions unlock mineral nutrients during tropical forest succession.</title>
        <authorList>
            <person name="Epihov D.Z."/>
        </authorList>
    </citation>
    <scope>NUCLEOTIDE SEQUENCE [LARGE SCALE GENOMIC DNA]</scope>
    <source>
        <strain evidence="7">Pan2503</strain>
    </source>
</reference>
<evidence type="ECO:0000256" key="5">
    <source>
        <dbReference type="SAM" id="SignalP"/>
    </source>
</evidence>
<feature type="domain" description="Cytochrome c" evidence="6">
    <location>
        <begin position="121"/>
        <end position="257"/>
    </location>
</feature>
<dbReference type="InterPro" id="IPR036909">
    <property type="entry name" value="Cyt_c-like_dom_sf"/>
</dbReference>
<dbReference type="PANTHER" id="PTHR33546:SF1">
    <property type="entry name" value="LARGE, MULTIFUNCTIONAL SECRETED PROTEIN"/>
    <property type="match status" value="1"/>
</dbReference>
<dbReference type="GO" id="GO:0020037">
    <property type="term" value="F:heme binding"/>
    <property type="evidence" value="ECO:0007669"/>
    <property type="project" value="InterPro"/>
</dbReference>
<dbReference type="SUPFAM" id="SSF46626">
    <property type="entry name" value="Cytochrome c"/>
    <property type="match status" value="2"/>
</dbReference>
<keyword evidence="8" id="KW-1185">Reference proteome</keyword>
<feature type="chain" id="PRO_5031321501" evidence="5">
    <location>
        <begin position="19"/>
        <end position="260"/>
    </location>
</feature>
<comment type="caution">
    <text evidence="7">The sequence shown here is derived from an EMBL/GenBank/DDBJ whole genome shotgun (WGS) entry which is preliminary data.</text>
</comment>
<evidence type="ECO:0000313" key="7">
    <source>
        <dbReference type="EMBL" id="MBA0085935.1"/>
    </source>
</evidence>
<gene>
    <name evidence="7" type="ORF">HRJ53_13130</name>
</gene>
<keyword evidence="5" id="KW-0732">Signal</keyword>
<dbReference type="Pfam" id="PF00034">
    <property type="entry name" value="Cytochrom_C"/>
    <property type="match status" value="1"/>
</dbReference>
<sequence length="260" mass="28180">MRLVASIFLITFSLTAQVDPGYVVPKENPFTTPSDLKRGEQLFLGQCGRCHGPKGEGGLGAILAEPQLRRAPDEESLFRVIRDGIRGTEMPAASTLSSREVWQLAAFVRGLGRVPAESVVGNPQRGRELYQAKGKCGQCHIVNGQGISVGPELTDIGARRSASYLRASLAAPEAAVPDGFVQVRIATKDGRRITGVRIAEDTFTIQIVDLGGRTYSFFKQELTDLQKDFGKSPMPSYQDVLTASELDDLVAYLVSLRGNL</sequence>
<dbReference type="PROSITE" id="PS51007">
    <property type="entry name" value="CYTC"/>
    <property type="match status" value="2"/>
</dbReference>
<dbReference type="InterPro" id="IPR009056">
    <property type="entry name" value="Cyt_c-like_dom"/>
</dbReference>
<feature type="signal peptide" evidence="5">
    <location>
        <begin position="1"/>
        <end position="18"/>
    </location>
</feature>
<proteinExistence type="predicted"/>
<dbReference type="NCBIfam" id="TIGR02603">
    <property type="entry name" value="CxxCH_TIGR02603"/>
    <property type="match status" value="1"/>
</dbReference>
<dbReference type="GO" id="GO:0046872">
    <property type="term" value="F:metal ion binding"/>
    <property type="evidence" value="ECO:0007669"/>
    <property type="project" value="UniProtKB-KW"/>
</dbReference>
<protein>
    <submittedName>
        <fullName evidence="7">C-type cytochrome</fullName>
    </submittedName>
</protein>
<dbReference type="InterPro" id="IPR013427">
    <property type="entry name" value="Haem-bd_dom_put"/>
</dbReference>
<dbReference type="PANTHER" id="PTHR33546">
    <property type="entry name" value="LARGE, MULTIFUNCTIONAL SECRETED PROTEIN-RELATED"/>
    <property type="match status" value="1"/>
</dbReference>
<evidence type="ECO:0000256" key="1">
    <source>
        <dbReference type="ARBA" id="ARBA00022617"/>
    </source>
</evidence>
<dbReference type="Proteomes" id="UP000567293">
    <property type="component" value="Unassembled WGS sequence"/>
</dbReference>
<keyword evidence="3 4" id="KW-0408">Iron</keyword>
<feature type="domain" description="Cytochrome c" evidence="6">
    <location>
        <begin position="34"/>
        <end position="112"/>
    </location>
</feature>
<evidence type="ECO:0000256" key="4">
    <source>
        <dbReference type="PROSITE-ProRule" id="PRU00433"/>
    </source>
</evidence>
<dbReference type="Pfam" id="PF13442">
    <property type="entry name" value="Cytochrome_CBB3"/>
    <property type="match status" value="1"/>
</dbReference>
<evidence type="ECO:0000256" key="3">
    <source>
        <dbReference type="ARBA" id="ARBA00023004"/>
    </source>
</evidence>
<evidence type="ECO:0000313" key="8">
    <source>
        <dbReference type="Proteomes" id="UP000567293"/>
    </source>
</evidence>
<dbReference type="GO" id="GO:0009055">
    <property type="term" value="F:electron transfer activity"/>
    <property type="evidence" value="ECO:0007669"/>
    <property type="project" value="InterPro"/>
</dbReference>